<organism evidence="1 2">
    <name type="scientific">Candidatus Ornithocaccomicrobium faecavium</name>
    <dbReference type="NCBI Taxonomy" id="2840890"/>
    <lineage>
        <taxon>Bacteria</taxon>
        <taxon>Bacillati</taxon>
        <taxon>Bacillota</taxon>
        <taxon>Clostridia</taxon>
        <taxon>Candidatus Ornithocaccomicrobium</taxon>
    </lineage>
</organism>
<dbReference type="Proteomes" id="UP000886884">
    <property type="component" value="Unassembled WGS sequence"/>
</dbReference>
<proteinExistence type="predicted"/>
<dbReference type="EMBL" id="DVOT01000133">
    <property type="protein sequence ID" value="HIV27752.1"/>
    <property type="molecule type" value="Genomic_DNA"/>
</dbReference>
<sequence>MAFWRDQARQALGEEAVLKLDRKDALFVTRCGAPVPGFAQEARAGGLYALSPITGYPPETQRVYLALLKQTAHRDSQFPALVRAARGRMAVCLRTHEQDDGLAMLEALIQQIEREESG</sequence>
<dbReference type="AlphaFoldDB" id="A0A9D1P807"/>
<protein>
    <submittedName>
        <fullName evidence="1">Uncharacterized protein</fullName>
    </submittedName>
</protein>
<name>A0A9D1P807_9FIRM</name>
<comment type="caution">
    <text evidence="1">The sequence shown here is derived from an EMBL/GenBank/DDBJ whole genome shotgun (WGS) entry which is preliminary data.</text>
</comment>
<reference evidence="1" key="1">
    <citation type="submission" date="2020-10" db="EMBL/GenBank/DDBJ databases">
        <authorList>
            <person name="Gilroy R."/>
        </authorList>
    </citation>
    <scope>NUCLEOTIDE SEQUENCE</scope>
    <source>
        <strain evidence="1">CHK183-6373</strain>
    </source>
</reference>
<reference evidence="1" key="2">
    <citation type="journal article" date="2021" name="PeerJ">
        <title>Extensive microbial diversity within the chicken gut microbiome revealed by metagenomics and culture.</title>
        <authorList>
            <person name="Gilroy R."/>
            <person name="Ravi A."/>
            <person name="Getino M."/>
            <person name="Pursley I."/>
            <person name="Horton D.L."/>
            <person name="Alikhan N.F."/>
            <person name="Baker D."/>
            <person name="Gharbi K."/>
            <person name="Hall N."/>
            <person name="Watson M."/>
            <person name="Adriaenssens E.M."/>
            <person name="Foster-Nyarko E."/>
            <person name="Jarju S."/>
            <person name="Secka A."/>
            <person name="Antonio M."/>
            <person name="Oren A."/>
            <person name="Chaudhuri R.R."/>
            <person name="La Ragione R."/>
            <person name="Hildebrand F."/>
            <person name="Pallen M.J."/>
        </authorList>
    </citation>
    <scope>NUCLEOTIDE SEQUENCE</scope>
    <source>
        <strain evidence="1">CHK183-6373</strain>
    </source>
</reference>
<evidence type="ECO:0000313" key="2">
    <source>
        <dbReference type="Proteomes" id="UP000886884"/>
    </source>
</evidence>
<gene>
    <name evidence="1" type="ORF">IAA64_07280</name>
</gene>
<evidence type="ECO:0000313" key="1">
    <source>
        <dbReference type="EMBL" id="HIV27752.1"/>
    </source>
</evidence>
<accession>A0A9D1P807</accession>